<evidence type="ECO:0000256" key="3">
    <source>
        <dbReference type="SAM" id="MobiDB-lite"/>
    </source>
</evidence>
<feature type="region of interest" description="Disordered" evidence="3">
    <location>
        <begin position="416"/>
        <end position="476"/>
    </location>
</feature>
<dbReference type="OrthoDB" id="339325at2759"/>
<dbReference type="GO" id="GO:0005737">
    <property type="term" value="C:cytoplasm"/>
    <property type="evidence" value="ECO:0007669"/>
    <property type="project" value="UniProtKB-SubCell"/>
</dbReference>
<dbReference type="SUPFAM" id="SSF56112">
    <property type="entry name" value="Protein kinase-like (PK-like)"/>
    <property type="match status" value="1"/>
</dbReference>
<feature type="region of interest" description="Disordered" evidence="3">
    <location>
        <begin position="811"/>
        <end position="900"/>
    </location>
</feature>
<dbReference type="PANTHER" id="PTHR44329:SF304">
    <property type="entry name" value="MITOGEN-ACTIVATED PROTEIN KINASE KINASE KINASE 13-LIKE ISOFORM X1"/>
    <property type="match status" value="1"/>
</dbReference>
<feature type="compositionally biased region" description="Low complexity" evidence="3">
    <location>
        <begin position="887"/>
        <end position="900"/>
    </location>
</feature>
<evidence type="ECO:0000313" key="6">
    <source>
        <dbReference type="Proteomes" id="UP000789390"/>
    </source>
</evidence>
<feature type="binding site" evidence="2">
    <location>
        <begin position="142"/>
        <end position="150"/>
    </location>
    <ligand>
        <name>ATP</name>
        <dbReference type="ChEBI" id="CHEBI:30616"/>
    </ligand>
</feature>
<keyword evidence="2" id="KW-0547">Nucleotide-binding</keyword>
<proteinExistence type="predicted"/>
<dbReference type="Proteomes" id="UP000789390">
    <property type="component" value="Unassembled WGS sequence"/>
</dbReference>
<dbReference type="PRINTS" id="PR00109">
    <property type="entry name" value="TYRKINASE"/>
</dbReference>
<dbReference type="EMBL" id="CAKKLH010000223">
    <property type="protein sequence ID" value="CAH0106473.1"/>
    <property type="molecule type" value="Genomic_DNA"/>
</dbReference>
<dbReference type="GO" id="GO:0005524">
    <property type="term" value="F:ATP binding"/>
    <property type="evidence" value="ECO:0007669"/>
    <property type="project" value="UniProtKB-KW"/>
</dbReference>
<feature type="region of interest" description="Disordered" evidence="3">
    <location>
        <begin position="705"/>
        <end position="743"/>
    </location>
</feature>
<feature type="compositionally biased region" description="Low complexity" evidence="3">
    <location>
        <begin position="432"/>
        <end position="459"/>
    </location>
</feature>
<evidence type="ECO:0000259" key="4">
    <source>
        <dbReference type="PROSITE" id="PS50011"/>
    </source>
</evidence>
<reference evidence="5" key="1">
    <citation type="submission" date="2021-11" db="EMBL/GenBank/DDBJ databases">
        <authorList>
            <person name="Schell T."/>
        </authorList>
    </citation>
    <scope>NUCLEOTIDE SEQUENCE</scope>
    <source>
        <strain evidence="5">M5</strain>
    </source>
</reference>
<feature type="compositionally biased region" description="Basic and acidic residues" evidence="3">
    <location>
        <begin position="814"/>
        <end position="826"/>
    </location>
</feature>
<dbReference type="Gene3D" id="3.30.200.20">
    <property type="entry name" value="Phosphorylase Kinase, domain 1"/>
    <property type="match status" value="1"/>
</dbReference>
<dbReference type="AlphaFoldDB" id="A0A8J2RR86"/>
<feature type="domain" description="Protein kinase" evidence="4">
    <location>
        <begin position="136"/>
        <end position="378"/>
    </location>
</feature>
<sequence>MAHAMDLNSNNVTPELTPAPAVVAALESRNAPSAIHVRNLCHSNQPNANLQMAGYHSSSGAQSNPSLPAPIQTQVCSSPAGPSGQQNLAVVTAAAHDLTDSRTGWLDGIFGCFRPVFWNLTAKTNKDEWEIPSEALRELEWLASGAQGAVYKCRMRNEIVAVKRVKDKREADIRHLRQLHHPNIIRFKGACTQAPNYCLVMEYCPNGTLYNYLRNDENKLSPRLTVDWAVQIASGMHYLHQHKIIHRDLKSPNVLLAENNVVKISDFGTCRTWNEISVEMSFIGTYAWMAPEVIRKELCSEKMDVWSYGVVLWELLTSESPYRDIDQAAIIYGVGTNRLHLPLPPSVPAGFLLLMRMCWDPKPRNRPSFSSILLHLSIASADLVTQEPEHYAVQQHQWKKEVRSCLRNIGHSASAASSTSSVIRRDHRRQGSSSVDSSNDNINQNNNNNNSNSISNSSNRQPQQRFDDSGSDEPPDQLLRRLAEMKHVNDIRALYEEKLERVNNLYAEVASLKAILEEQARNKPKREKTRKRSYKRYLVRPIQDRLIGAKRSYSTCVDNNKPRSAVFLEVEENSAQPVTVLRPLAGSQYQPSPQLVNNTKRRSCRVKVLSHSQSLHRRSWSVGGSNVHQTMMKRSESHLRRLEHISEKTSPTMVHQHLEERDSRPLSSSSSSSRSSSDRRNSSAFVDAETQTIVEEELTEERCVIRSGSRRSKGDGLESPALIRHKRNQQTGEQSSDSEPEAIKEIEEETYRWERKRGRASGSSQHLSLCESSSQSLNEPQQQLFGIGRRYTVDMSQYKYNDAWTKRVQPSVLDEPHHRSSAHPEKASTLPARMNALTLSRHSSWETCSEQEESSLPATQNDGTLRRRSLGRNPIRSRKSFKDRPTSVYSGKSSASSVEENCSSLPVGEFQSDVGFYYDLDGNVQSEDATLMDSCGNIPASSIKQEISRLDLVAVDSHSFA</sequence>
<organism evidence="5 6">
    <name type="scientific">Daphnia galeata</name>
    <dbReference type="NCBI Taxonomy" id="27404"/>
    <lineage>
        <taxon>Eukaryota</taxon>
        <taxon>Metazoa</taxon>
        <taxon>Ecdysozoa</taxon>
        <taxon>Arthropoda</taxon>
        <taxon>Crustacea</taxon>
        <taxon>Branchiopoda</taxon>
        <taxon>Diplostraca</taxon>
        <taxon>Cladocera</taxon>
        <taxon>Anomopoda</taxon>
        <taxon>Daphniidae</taxon>
        <taxon>Daphnia</taxon>
    </lineage>
</organism>
<dbReference type="GO" id="GO:0006950">
    <property type="term" value="P:response to stress"/>
    <property type="evidence" value="ECO:0007669"/>
    <property type="project" value="UniProtKB-ARBA"/>
</dbReference>
<dbReference type="SMART" id="SM00220">
    <property type="entry name" value="S_TKc"/>
    <property type="match status" value="1"/>
</dbReference>
<evidence type="ECO:0000313" key="5">
    <source>
        <dbReference type="EMBL" id="CAH0106473.1"/>
    </source>
</evidence>
<feature type="active site" description="Proton acceptor" evidence="1">
    <location>
        <position position="248"/>
    </location>
</feature>
<dbReference type="PANTHER" id="PTHR44329">
    <property type="entry name" value="SERINE/THREONINE-PROTEIN KINASE TNNI3K-RELATED"/>
    <property type="match status" value="1"/>
</dbReference>
<name>A0A8J2RR86_9CRUS</name>
<dbReference type="Gene3D" id="1.10.510.10">
    <property type="entry name" value="Transferase(Phosphotransferase) domain 1"/>
    <property type="match status" value="1"/>
</dbReference>
<evidence type="ECO:0000256" key="2">
    <source>
        <dbReference type="PIRSR" id="PIRSR038165-51"/>
    </source>
</evidence>
<dbReference type="PROSITE" id="PS00108">
    <property type="entry name" value="PROTEIN_KINASE_ST"/>
    <property type="match status" value="1"/>
</dbReference>
<dbReference type="PROSITE" id="PS50011">
    <property type="entry name" value="PROTEIN_KINASE_DOM"/>
    <property type="match status" value="1"/>
</dbReference>
<dbReference type="InterPro" id="IPR051681">
    <property type="entry name" value="Ser/Thr_Kinases-Pseudokinases"/>
</dbReference>
<keyword evidence="2" id="KW-0067">ATP-binding</keyword>
<protein>
    <recommendedName>
        <fullName evidence="4">Protein kinase domain-containing protein</fullName>
    </recommendedName>
</protein>
<dbReference type="Pfam" id="PF07714">
    <property type="entry name" value="PK_Tyr_Ser-Thr"/>
    <property type="match status" value="1"/>
</dbReference>
<gene>
    <name evidence="5" type="ORF">DGAL_LOCUS9628</name>
</gene>
<feature type="compositionally biased region" description="Polar residues" evidence="3">
    <location>
        <begin position="837"/>
        <end position="863"/>
    </location>
</feature>
<dbReference type="GO" id="GO:0004709">
    <property type="term" value="F:MAP kinase kinase kinase activity"/>
    <property type="evidence" value="ECO:0007669"/>
    <property type="project" value="UniProtKB-EC"/>
</dbReference>
<evidence type="ECO:0000256" key="1">
    <source>
        <dbReference type="PIRSR" id="PIRSR038165-50"/>
    </source>
</evidence>
<feature type="region of interest" description="Disordered" evidence="3">
    <location>
        <begin position="646"/>
        <end position="692"/>
    </location>
</feature>
<feature type="binding site" evidence="2">
    <location>
        <position position="163"/>
    </location>
    <ligand>
        <name>ATP</name>
        <dbReference type="ChEBI" id="CHEBI:30616"/>
    </ligand>
</feature>
<dbReference type="InterPro" id="IPR008271">
    <property type="entry name" value="Ser/Thr_kinase_AS"/>
</dbReference>
<feature type="compositionally biased region" description="Basic residues" evidence="3">
    <location>
        <begin position="866"/>
        <end position="879"/>
    </location>
</feature>
<dbReference type="InterPro" id="IPR000719">
    <property type="entry name" value="Prot_kinase_dom"/>
</dbReference>
<feature type="compositionally biased region" description="Low complexity" evidence="3">
    <location>
        <begin position="665"/>
        <end position="675"/>
    </location>
</feature>
<comment type="caution">
    <text evidence="5">The sequence shown here is derived from an EMBL/GenBank/DDBJ whole genome shotgun (WGS) entry which is preliminary data.</text>
</comment>
<accession>A0A8J2RR86</accession>
<dbReference type="InterPro" id="IPR011009">
    <property type="entry name" value="Kinase-like_dom_sf"/>
</dbReference>
<dbReference type="InterPro" id="IPR001245">
    <property type="entry name" value="Ser-Thr/Tyr_kinase_cat_dom"/>
</dbReference>
<keyword evidence="6" id="KW-1185">Reference proteome</keyword>